<evidence type="ECO:0000259" key="1">
    <source>
        <dbReference type="SMART" id="SM00235"/>
    </source>
</evidence>
<sequence length="353" mass="40180">MAGLRAEEFVWPKGEVLTYVFLKDGKWGTSDKEQMKQVEKAMNEWKTRTGMDLDFQPIGDQEDSLLRIGFCRTDGSWSYVGTENRKVSKSMPTMNFGWDLTTRSGYGTALHELGHALGLFHAHQNPRGGIKWNEAAVYEDLGNPPNNWDKETTYNNIIHKNPPGYYYGDDWNPKSIMEYAFDPTLISAPSPYDECGIDEPLQLDQGDIEVIKKLYGDKASHATSTLHHDRWVRLDADLRQQDFVLEPGPSGLYTIETSGNADTHLDLYVQFPGLPHKPQLHVARDEDTGESRNARITINMLRPLTYLLKVRSVWQACSGESTVRFRWAGATKEGPGRGRGHRGTHRPYHYFPF</sequence>
<dbReference type="RefSeq" id="WP_237379067.1">
    <property type="nucleotide sequence ID" value="NZ_CP071793.1"/>
</dbReference>
<dbReference type="GO" id="GO:0004222">
    <property type="term" value="F:metalloendopeptidase activity"/>
    <property type="evidence" value="ECO:0007669"/>
    <property type="project" value="InterPro"/>
</dbReference>
<dbReference type="PANTHER" id="PTHR10127:SF850">
    <property type="entry name" value="METALLOENDOPEPTIDASE"/>
    <property type="match status" value="1"/>
</dbReference>
<keyword evidence="3" id="KW-1185">Reference proteome</keyword>
<dbReference type="GO" id="GO:0006508">
    <property type="term" value="P:proteolysis"/>
    <property type="evidence" value="ECO:0007669"/>
    <property type="project" value="InterPro"/>
</dbReference>
<evidence type="ECO:0000313" key="2">
    <source>
        <dbReference type="EMBL" id="QTD49433.1"/>
    </source>
</evidence>
<dbReference type="PANTHER" id="PTHR10127">
    <property type="entry name" value="DISCOIDIN, CUB, EGF, LAMININ , AND ZINC METALLOPROTEASE DOMAIN CONTAINING"/>
    <property type="match status" value="1"/>
</dbReference>
<dbReference type="EMBL" id="CP071793">
    <property type="protein sequence ID" value="QTD49433.1"/>
    <property type="molecule type" value="Genomic_DNA"/>
</dbReference>
<dbReference type="Gene3D" id="3.40.390.10">
    <property type="entry name" value="Collagenase (Catalytic Domain)"/>
    <property type="match status" value="1"/>
</dbReference>
<dbReference type="GO" id="GO:0008270">
    <property type="term" value="F:zinc ion binding"/>
    <property type="evidence" value="ECO:0007669"/>
    <property type="project" value="InterPro"/>
</dbReference>
<name>A0A8A4TIJ0_SULCO</name>
<protein>
    <recommendedName>
        <fullName evidence="1">Peptidase metallopeptidase domain-containing protein</fullName>
    </recommendedName>
</protein>
<accession>A0A8A4TIJ0</accession>
<dbReference type="Proteomes" id="UP000663929">
    <property type="component" value="Chromosome"/>
</dbReference>
<organism evidence="2 3">
    <name type="scientific">Sulfidibacter corallicola</name>
    <dbReference type="NCBI Taxonomy" id="2818388"/>
    <lineage>
        <taxon>Bacteria</taxon>
        <taxon>Pseudomonadati</taxon>
        <taxon>Acidobacteriota</taxon>
        <taxon>Holophagae</taxon>
        <taxon>Acanthopleuribacterales</taxon>
        <taxon>Acanthopleuribacteraceae</taxon>
        <taxon>Sulfidibacter</taxon>
    </lineage>
</organism>
<dbReference type="InterPro" id="IPR001506">
    <property type="entry name" value="Peptidase_M12A"/>
</dbReference>
<proteinExistence type="predicted"/>
<evidence type="ECO:0000313" key="3">
    <source>
        <dbReference type="Proteomes" id="UP000663929"/>
    </source>
</evidence>
<gene>
    <name evidence="2" type="ORF">J3U87_27930</name>
</gene>
<dbReference type="InterPro" id="IPR024079">
    <property type="entry name" value="MetalloPept_cat_dom_sf"/>
</dbReference>
<dbReference type="SUPFAM" id="SSF55486">
    <property type="entry name" value="Metalloproteases ('zincins'), catalytic domain"/>
    <property type="match status" value="1"/>
</dbReference>
<dbReference type="KEGG" id="scor:J3U87_27930"/>
<dbReference type="SMART" id="SM00235">
    <property type="entry name" value="ZnMc"/>
    <property type="match status" value="1"/>
</dbReference>
<dbReference type="AlphaFoldDB" id="A0A8A4TIJ0"/>
<dbReference type="Pfam" id="PF01400">
    <property type="entry name" value="Astacin"/>
    <property type="match status" value="1"/>
</dbReference>
<dbReference type="InterPro" id="IPR006026">
    <property type="entry name" value="Peptidase_Metallo"/>
</dbReference>
<feature type="domain" description="Peptidase metallopeptidase" evidence="1">
    <location>
        <begin position="7"/>
        <end position="168"/>
    </location>
</feature>
<reference evidence="2" key="1">
    <citation type="submission" date="2021-03" db="EMBL/GenBank/DDBJ databases">
        <title>Acanthopleuribacteraceae sp. M133.</title>
        <authorList>
            <person name="Wang G."/>
        </authorList>
    </citation>
    <scope>NUCLEOTIDE SEQUENCE</scope>
    <source>
        <strain evidence="2">M133</strain>
    </source>
</reference>